<dbReference type="InterPro" id="IPR009056">
    <property type="entry name" value="Cyt_c-like_dom"/>
</dbReference>
<name>A0A5C8PNS8_9HYPH</name>
<keyword evidence="12" id="KW-1185">Reference proteome</keyword>
<dbReference type="Gene3D" id="1.10.760.10">
    <property type="entry name" value="Cytochrome c-like domain"/>
    <property type="match status" value="2"/>
</dbReference>
<evidence type="ECO:0000256" key="2">
    <source>
        <dbReference type="ARBA" id="ARBA00022448"/>
    </source>
</evidence>
<dbReference type="GO" id="GO:0020037">
    <property type="term" value="F:heme binding"/>
    <property type="evidence" value="ECO:0007669"/>
    <property type="project" value="InterPro"/>
</dbReference>
<evidence type="ECO:0000256" key="4">
    <source>
        <dbReference type="ARBA" id="ARBA00022723"/>
    </source>
</evidence>
<dbReference type="PANTHER" id="PTHR33751">
    <property type="entry name" value="CBB3-TYPE CYTOCHROME C OXIDASE SUBUNIT FIXP"/>
    <property type="match status" value="1"/>
</dbReference>
<evidence type="ECO:0000256" key="1">
    <source>
        <dbReference type="ARBA" id="ARBA00004418"/>
    </source>
</evidence>
<keyword evidence="2" id="KW-0813">Transport</keyword>
<evidence type="ECO:0000259" key="10">
    <source>
        <dbReference type="PROSITE" id="PS51007"/>
    </source>
</evidence>
<dbReference type="EMBL" id="VDUZ01000012">
    <property type="protein sequence ID" value="TXL76054.1"/>
    <property type="molecule type" value="Genomic_DNA"/>
</dbReference>
<proteinExistence type="predicted"/>
<evidence type="ECO:0000256" key="8">
    <source>
        <dbReference type="PIRSR" id="PIRSR000005-1"/>
    </source>
</evidence>
<dbReference type="GO" id="GO:0009055">
    <property type="term" value="F:electron transfer activity"/>
    <property type="evidence" value="ECO:0007669"/>
    <property type="project" value="InterPro"/>
</dbReference>
<feature type="binding site" description="axial binding residue" evidence="9">
    <location>
        <position position="154"/>
    </location>
    <ligand>
        <name>heme c</name>
        <dbReference type="ChEBI" id="CHEBI:61717"/>
        <label>2</label>
    </ligand>
    <ligandPart>
        <name>Fe</name>
        <dbReference type="ChEBI" id="CHEBI:18248"/>
    </ligandPart>
</feature>
<feature type="binding site" description="covalent" evidence="8">
    <location>
        <position position="111"/>
    </location>
    <ligand>
        <name>heme c</name>
        <dbReference type="ChEBI" id="CHEBI:61717"/>
        <label>2</label>
    </ligand>
</feature>
<keyword evidence="5" id="KW-0574">Periplasm</keyword>
<reference evidence="11 12" key="1">
    <citation type="submission" date="2019-06" db="EMBL/GenBank/DDBJ databases">
        <title>New taxonomy in bacterial strain CC-CFT640, isolated from vineyard.</title>
        <authorList>
            <person name="Lin S.-Y."/>
            <person name="Tsai C.-F."/>
            <person name="Young C.-C."/>
        </authorList>
    </citation>
    <scope>NUCLEOTIDE SEQUENCE [LARGE SCALE GENOMIC DNA]</scope>
    <source>
        <strain evidence="11 12">CC-CFT640</strain>
    </source>
</reference>
<accession>A0A5C8PNS8</accession>
<evidence type="ECO:0000256" key="5">
    <source>
        <dbReference type="ARBA" id="ARBA00022764"/>
    </source>
</evidence>
<comment type="caution">
    <text evidence="11">The sequence shown here is derived from an EMBL/GenBank/DDBJ whole genome shotgun (WGS) entry which is preliminary data.</text>
</comment>
<dbReference type="GO" id="GO:0042597">
    <property type="term" value="C:periplasmic space"/>
    <property type="evidence" value="ECO:0007669"/>
    <property type="project" value="UniProtKB-SubCell"/>
</dbReference>
<dbReference type="InterPro" id="IPR024167">
    <property type="entry name" value="Cytochrome_c4-like"/>
</dbReference>
<dbReference type="GO" id="GO:0005506">
    <property type="term" value="F:iron ion binding"/>
    <property type="evidence" value="ECO:0007669"/>
    <property type="project" value="InterPro"/>
</dbReference>
<comment type="PTM">
    <text evidence="8">Binds 2 heme c groups covalently per subunit.</text>
</comment>
<gene>
    <name evidence="11" type="ORF">FHP25_13125</name>
</gene>
<dbReference type="PIRSF" id="PIRSF000005">
    <property type="entry name" value="Cytochrome_c4"/>
    <property type="match status" value="1"/>
</dbReference>
<organism evidence="11 12">
    <name type="scientific">Vineibacter terrae</name>
    <dbReference type="NCBI Taxonomy" id="2586908"/>
    <lineage>
        <taxon>Bacteria</taxon>
        <taxon>Pseudomonadati</taxon>
        <taxon>Pseudomonadota</taxon>
        <taxon>Alphaproteobacteria</taxon>
        <taxon>Hyphomicrobiales</taxon>
        <taxon>Vineibacter</taxon>
    </lineage>
</organism>
<dbReference type="OrthoDB" id="9808603at2"/>
<evidence type="ECO:0000256" key="9">
    <source>
        <dbReference type="PIRSR" id="PIRSR000005-2"/>
    </source>
</evidence>
<keyword evidence="3 8" id="KW-0349">Heme</keyword>
<keyword evidence="6" id="KW-0249">Electron transport</keyword>
<dbReference type="Proteomes" id="UP000321638">
    <property type="component" value="Unassembled WGS sequence"/>
</dbReference>
<feature type="binding site" description="covalent" evidence="8">
    <location>
        <position position="19"/>
    </location>
    <ligand>
        <name>heme c</name>
        <dbReference type="ChEBI" id="CHEBI:61717"/>
        <label>1</label>
    </ligand>
</feature>
<keyword evidence="7 9" id="KW-0408">Iron</keyword>
<feature type="binding site" description="axial binding residue" evidence="9">
    <location>
        <position position="62"/>
    </location>
    <ligand>
        <name>heme c</name>
        <dbReference type="ChEBI" id="CHEBI:61717"/>
        <label>1</label>
    </ligand>
    <ligandPart>
        <name>Fe</name>
        <dbReference type="ChEBI" id="CHEBI:18248"/>
    </ligandPart>
</feature>
<dbReference type="PANTHER" id="PTHR33751:SF9">
    <property type="entry name" value="CYTOCHROME C4"/>
    <property type="match status" value="1"/>
</dbReference>
<dbReference type="InterPro" id="IPR050597">
    <property type="entry name" value="Cytochrome_c_Oxidase_Subunit"/>
</dbReference>
<evidence type="ECO:0000313" key="12">
    <source>
        <dbReference type="Proteomes" id="UP000321638"/>
    </source>
</evidence>
<feature type="binding site" description="covalent" evidence="8">
    <location>
        <position position="114"/>
    </location>
    <ligand>
        <name>heme c</name>
        <dbReference type="ChEBI" id="CHEBI:61717"/>
        <label>2</label>
    </ligand>
</feature>
<feature type="binding site" description="axial binding residue" evidence="9">
    <location>
        <position position="23"/>
    </location>
    <ligand>
        <name>heme c</name>
        <dbReference type="ChEBI" id="CHEBI:61717"/>
        <label>1</label>
    </ligand>
    <ligandPart>
        <name>Fe</name>
        <dbReference type="ChEBI" id="CHEBI:18248"/>
    </ligandPart>
</feature>
<evidence type="ECO:0000256" key="6">
    <source>
        <dbReference type="ARBA" id="ARBA00022982"/>
    </source>
</evidence>
<comment type="subcellular location">
    <subcellularLocation>
        <location evidence="1">Periplasm</location>
    </subcellularLocation>
</comment>
<protein>
    <submittedName>
        <fullName evidence="11">Cytochrome c4</fullName>
    </submittedName>
</protein>
<dbReference type="InterPro" id="IPR036909">
    <property type="entry name" value="Cyt_c-like_dom_sf"/>
</dbReference>
<dbReference type="AlphaFoldDB" id="A0A5C8PNS8"/>
<feature type="domain" description="Cytochrome c" evidence="10">
    <location>
        <begin position="95"/>
        <end position="177"/>
    </location>
</feature>
<evidence type="ECO:0000313" key="11">
    <source>
        <dbReference type="EMBL" id="TXL76054.1"/>
    </source>
</evidence>
<evidence type="ECO:0000256" key="3">
    <source>
        <dbReference type="ARBA" id="ARBA00022617"/>
    </source>
</evidence>
<evidence type="ECO:0000256" key="7">
    <source>
        <dbReference type="ARBA" id="ARBA00023004"/>
    </source>
</evidence>
<dbReference type="SUPFAM" id="SSF46626">
    <property type="entry name" value="Cytochrome c"/>
    <property type="match status" value="2"/>
</dbReference>
<sequence length="177" mass="19493">MVLCQASRADPIEEKVQLCNACHGENGIPQDVQTPVIWGQHQGYLYLQLRDYKRGTRKSDPMSTIAETLERDEMMALAEYFAGKPWPRLGQPSASDAVAAQAQRANVAVNCTGCHLGAYQGDGTQPRLAGQRREYLVKSMIEFRTRTRGNNPGMSDLMLSISEEAIAACAEYLAGLQ</sequence>
<dbReference type="PROSITE" id="PS51007">
    <property type="entry name" value="CYTC"/>
    <property type="match status" value="1"/>
</dbReference>
<feature type="binding site" description="axial binding residue" evidence="9">
    <location>
        <position position="115"/>
    </location>
    <ligand>
        <name>heme c</name>
        <dbReference type="ChEBI" id="CHEBI:61717"/>
        <label>2</label>
    </ligand>
    <ligandPart>
        <name>Fe</name>
        <dbReference type="ChEBI" id="CHEBI:18248"/>
    </ligandPart>
</feature>
<feature type="binding site" description="covalent" evidence="8">
    <location>
        <position position="22"/>
    </location>
    <ligand>
        <name>heme c</name>
        <dbReference type="ChEBI" id="CHEBI:61717"/>
        <label>1</label>
    </ligand>
</feature>
<keyword evidence="4 9" id="KW-0479">Metal-binding</keyword>